<dbReference type="CDD" id="cd07937">
    <property type="entry name" value="DRE_TIM_PC_TC_5S"/>
    <property type="match status" value="1"/>
</dbReference>
<organism evidence="9 10">
    <name type="scientific">Adlercreutzia faecimuris</name>
    <dbReference type="NCBI Taxonomy" id="2897341"/>
    <lineage>
        <taxon>Bacteria</taxon>
        <taxon>Bacillati</taxon>
        <taxon>Actinomycetota</taxon>
        <taxon>Coriobacteriia</taxon>
        <taxon>Eggerthellales</taxon>
        <taxon>Eggerthellaceae</taxon>
        <taxon>Adlercreutzia</taxon>
    </lineage>
</organism>
<protein>
    <submittedName>
        <fullName evidence="9">Acetyl-CoA carboxylase biotin carboxyl carrier protein</fullName>
        <ecNumber evidence="9">6.4.1.2</ecNumber>
    </submittedName>
</protein>
<dbReference type="RefSeq" id="WP_242163883.1">
    <property type="nucleotide sequence ID" value="NZ_JAJMLW010000001.1"/>
</dbReference>
<sequence length="630" mass="68962">MPRLQIMDTTIRDGQQSLWATRMQIGEMLPILPKMDRVGYWAIEAWGGATFDTCLRFLDENPWERLRSIKANTPNTPLAMLSRGQNLVGYKHYSKEIVHRFINAAHRNGIEMFRVFDALNDIRNVVDNAEAIKECGGHFEGAISYTISPVHTLDSFLDYGQQLKELGADSIAIKDMAGMLTPYRTERMVKAFNAEIGLPVHIHCHYVGGMAPANIIKAAEAGAAIADTAHAPLAFGNSHPAVEMIAAAFQESRYDTGLDLELLFEISEYWEEIRKRGHYKRGVSSLTHMKVNLHQVPGGMMSNLVSQLEVQKAGDRLAEVMLEIPRVRAEVGYPPLVTPLSQIVGTQAVFNVLTGKRWSVISKEMKDYICGFYGKAPGPMDKDIVAKVAGNAEILPPDVAPGSLVTTTYDEVAAEIGDLAKSEEDVLMYALFPNEARTYLSKHRTSEKVDFLLEQESSGTKEDDYVDINQIRELVRVAEESGVGEIVVEEEGVRIAVRMPGQVEAPVAAPVAAAPAVQAAPAPAAAPAPGADDGKQRPATWQAVTAPMVGTYYEAPAPGEPPFVREGDEVAANETLCIVEAMKLMNEITAEEMGTVREVCLEDATPVEYGTVLFYIEPHEPVPTVAEAAQ</sequence>
<dbReference type="NCBIfam" id="TIGR00531">
    <property type="entry name" value="BCCP"/>
    <property type="match status" value="1"/>
</dbReference>
<dbReference type="InterPro" id="IPR003379">
    <property type="entry name" value="Carboxylase_cons_dom"/>
</dbReference>
<proteinExistence type="predicted"/>
<evidence type="ECO:0000259" key="7">
    <source>
        <dbReference type="PROSITE" id="PS50968"/>
    </source>
</evidence>
<dbReference type="SUPFAM" id="SSF51569">
    <property type="entry name" value="Aldolase"/>
    <property type="match status" value="1"/>
</dbReference>
<dbReference type="InterPro" id="IPR013785">
    <property type="entry name" value="Aldolase_TIM"/>
</dbReference>
<keyword evidence="5" id="KW-0275">Fatty acid biosynthesis</keyword>
<comment type="pathway">
    <text evidence="1">Lipid metabolism; fatty acid biosynthesis.</text>
</comment>
<dbReference type="Proteomes" id="UP001430755">
    <property type="component" value="Unassembled WGS sequence"/>
</dbReference>
<evidence type="ECO:0000313" key="10">
    <source>
        <dbReference type="Proteomes" id="UP001430755"/>
    </source>
</evidence>
<dbReference type="PROSITE" id="PS50991">
    <property type="entry name" value="PYR_CT"/>
    <property type="match status" value="1"/>
</dbReference>
<dbReference type="NCBIfam" id="NF006761">
    <property type="entry name" value="PRK09282.1"/>
    <property type="match status" value="1"/>
</dbReference>
<dbReference type="SUPFAM" id="SSF51230">
    <property type="entry name" value="Single hybrid motif"/>
    <property type="match status" value="1"/>
</dbReference>
<dbReference type="Pfam" id="PF00364">
    <property type="entry name" value="Biotin_lipoyl"/>
    <property type="match status" value="1"/>
</dbReference>
<evidence type="ECO:0000256" key="6">
    <source>
        <dbReference type="ARBA" id="ARBA00023267"/>
    </source>
</evidence>
<dbReference type="Pfam" id="PF00682">
    <property type="entry name" value="HMGL-like"/>
    <property type="match status" value="1"/>
</dbReference>
<dbReference type="GO" id="GO:0003989">
    <property type="term" value="F:acetyl-CoA carboxylase activity"/>
    <property type="evidence" value="ECO:0007669"/>
    <property type="project" value="UniProtKB-EC"/>
</dbReference>
<keyword evidence="6" id="KW-0092">Biotin</keyword>
<evidence type="ECO:0000256" key="4">
    <source>
        <dbReference type="ARBA" id="ARBA00023098"/>
    </source>
</evidence>
<feature type="domain" description="Pyruvate carboxyltransferase" evidence="8">
    <location>
        <begin position="4"/>
        <end position="264"/>
    </location>
</feature>
<feature type="domain" description="Lipoyl-binding" evidence="7">
    <location>
        <begin position="534"/>
        <end position="617"/>
    </location>
</feature>
<dbReference type="InterPro" id="IPR011053">
    <property type="entry name" value="Single_hybrid_motif"/>
</dbReference>
<reference evidence="9" key="1">
    <citation type="submission" date="2021-11" db="EMBL/GenBank/DDBJ databases">
        <title>A Novel Adlercreutzia Species, isolated from a Allomyrina dichotoma larva feces.</title>
        <authorList>
            <person name="Suh M.K."/>
        </authorList>
    </citation>
    <scope>NUCLEOTIDE SEQUENCE</scope>
    <source>
        <strain evidence="9">JBNU-10</strain>
    </source>
</reference>
<dbReference type="PANTHER" id="PTHR43778:SF2">
    <property type="entry name" value="PYRUVATE CARBOXYLASE, MITOCHONDRIAL"/>
    <property type="match status" value="1"/>
</dbReference>
<dbReference type="InterPro" id="IPR000089">
    <property type="entry name" value="Biotin_lipoyl"/>
</dbReference>
<gene>
    <name evidence="9" type="primary">accB</name>
    <name evidence="9" type="ORF">LPT13_04360</name>
</gene>
<evidence type="ECO:0000256" key="2">
    <source>
        <dbReference type="ARBA" id="ARBA00022516"/>
    </source>
</evidence>
<dbReference type="Gene3D" id="2.40.50.100">
    <property type="match status" value="1"/>
</dbReference>
<dbReference type="CDD" id="cd06850">
    <property type="entry name" value="biotinyl_domain"/>
    <property type="match status" value="1"/>
</dbReference>
<dbReference type="EMBL" id="JAJMLW010000001">
    <property type="protein sequence ID" value="MCI2241587.1"/>
    <property type="molecule type" value="Genomic_DNA"/>
</dbReference>
<dbReference type="InterPro" id="IPR001249">
    <property type="entry name" value="AcCoA_biotinCC"/>
</dbReference>
<dbReference type="PROSITE" id="PS50968">
    <property type="entry name" value="BIOTINYL_LIPOYL"/>
    <property type="match status" value="1"/>
</dbReference>
<comment type="caution">
    <text evidence="9">The sequence shown here is derived from an EMBL/GenBank/DDBJ whole genome shotgun (WGS) entry which is preliminary data.</text>
</comment>
<dbReference type="PRINTS" id="PR01071">
    <property type="entry name" value="ACOABIOTINCC"/>
</dbReference>
<name>A0ABS9WFE3_9ACTN</name>
<dbReference type="SUPFAM" id="SSF89000">
    <property type="entry name" value="post-HMGL domain-like"/>
    <property type="match status" value="1"/>
</dbReference>
<dbReference type="InterPro" id="IPR000891">
    <property type="entry name" value="PYR_CT"/>
</dbReference>
<evidence type="ECO:0000256" key="1">
    <source>
        <dbReference type="ARBA" id="ARBA00005194"/>
    </source>
</evidence>
<keyword evidence="10" id="KW-1185">Reference proteome</keyword>
<dbReference type="PANTHER" id="PTHR43778">
    <property type="entry name" value="PYRUVATE CARBOXYLASE"/>
    <property type="match status" value="1"/>
</dbReference>
<dbReference type="Gene3D" id="3.20.20.70">
    <property type="entry name" value="Aldolase class I"/>
    <property type="match status" value="1"/>
</dbReference>
<dbReference type="EC" id="6.4.1.2" evidence="9"/>
<evidence type="ECO:0000313" key="9">
    <source>
        <dbReference type="EMBL" id="MCI2241587.1"/>
    </source>
</evidence>
<dbReference type="PROSITE" id="PS00188">
    <property type="entry name" value="BIOTIN"/>
    <property type="match status" value="1"/>
</dbReference>
<dbReference type="InterPro" id="IPR055268">
    <property type="entry name" value="PCB-like"/>
</dbReference>
<evidence type="ECO:0000256" key="5">
    <source>
        <dbReference type="ARBA" id="ARBA00023160"/>
    </source>
</evidence>
<keyword evidence="3" id="KW-0276">Fatty acid metabolism</keyword>
<evidence type="ECO:0000259" key="8">
    <source>
        <dbReference type="PROSITE" id="PS50991"/>
    </source>
</evidence>
<dbReference type="Pfam" id="PF02436">
    <property type="entry name" value="PYC_OADA"/>
    <property type="match status" value="1"/>
</dbReference>
<dbReference type="InterPro" id="IPR001882">
    <property type="entry name" value="Biotin_BS"/>
</dbReference>
<accession>A0ABS9WFE3</accession>
<keyword evidence="2" id="KW-0444">Lipid biosynthesis</keyword>
<keyword evidence="9" id="KW-0436">Ligase</keyword>
<evidence type="ECO:0000256" key="3">
    <source>
        <dbReference type="ARBA" id="ARBA00022832"/>
    </source>
</evidence>
<keyword evidence="4" id="KW-0443">Lipid metabolism</keyword>